<name>A0ABD5LU71_PROMI</name>
<dbReference type="AlphaFoldDB" id="A0ABD5LU71"/>
<dbReference type="EMBL" id="JADQCH020000002">
    <property type="protein sequence ID" value="MEY2344752.1"/>
    <property type="molecule type" value="Genomic_DNA"/>
</dbReference>
<keyword evidence="1" id="KW-1133">Transmembrane helix</keyword>
<feature type="transmembrane region" description="Helical" evidence="1">
    <location>
        <begin position="12"/>
        <end position="35"/>
    </location>
</feature>
<gene>
    <name evidence="2" type="ORF">I3679_014485</name>
</gene>
<organism evidence="2">
    <name type="scientific">Proteus mirabilis</name>
    <dbReference type="NCBI Taxonomy" id="584"/>
    <lineage>
        <taxon>Bacteria</taxon>
        <taxon>Pseudomonadati</taxon>
        <taxon>Pseudomonadota</taxon>
        <taxon>Gammaproteobacteria</taxon>
        <taxon>Enterobacterales</taxon>
        <taxon>Morganellaceae</taxon>
        <taxon>Proteus</taxon>
    </lineage>
</organism>
<sequence length="78" mass="8973">MAISQARFKEVVCYSSIALLALAITAGPWVITVALQAPDYWNYFFWVEHVQRFIAKESARSQPTWFYIPIVILVYCLG</sequence>
<comment type="caution">
    <text evidence="2">The sequence shown here is derived from an EMBL/GenBank/DDBJ whole genome shotgun (WGS) entry which is preliminary data.</text>
</comment>
<keyword evidence="1" id="KW-0812">Transmembrane</keyword>
<evidence type="ECO:0000313" key="2">
    <source>
        <dbReference type="EMBL" id="MEY2344752.1"/>
    </source>
</evidence>
<keyword evidence="1" id="KW-0472">Membrane</keyword>
<protein>
    <submittedName>
        <fullName evidence="2">Uncharacterized protein</fullName>
    </submittedName>
</protein>
<proteinExistence type="predicted"/>
<accession>A0ABD5LU71</accession>
<evidence type="ECO:0000256" key="1">
    <source>
        <dbReference type="SAM" id="Phobius"/>
    </source>
</evidence>
<reference evidence="2" key="1">
    <citation type="submission" date="2021-05" db="EMBL/GenBank/DDBJ databases">
        <title>First report of NDM-5 and VEB-6 producing Proteus mirabilis isolated from blood of a sepsis patient in Kolkata, India.</title>
        <authorList>
            <person name="Halder G."/>
            <person name="Chaudhuri B."/>
            <person name="Dutta S."/>
        </authorList>
    </citation>
    <scope>NUCLEOTIDE SEQUENCE [LARGE SCALE GENOMIC DNA]</scope>
    <source>
        <strain evidence="2">7049</strain>
    </source>
</reference>